<name>A0ABR7XRE4_9SPHI</name>
<dbReference type="PANTHER" id="PTHR30273:SF2">
    <property type="entry name" value="PROTEIN FECR"/>
    <property type="match status" value="1"/>
</dbReference>
<dbReference type="RefSeq" id="WP_190313450.1">
    <property type="nucleotide sequence ID" value="NZ_JACNYL010000002.1"/>
</dbReference>
<dbReference type="Pfam" id="PF04773">
    <property type="entry name" value="FecR"/>
    <property type="match status" value="1"/>
</dbReference>
<keyword evidence="1" id="KW-0812">Transmembrane</keyword>
<feature type="domain" description="FecR protein" evidence="2">
    <location>
        <begin position="192"/>
        <end position="283"/>
    </location>
</feature>
<dbReference type="InterPro" id="IPR006860">
    <property type="entry name" value="FecR"/>
</dbReference>
<evidence type="ECO:0000256" key="1">
    <source>
        <dbReference type="SAM" id="Phobius"/>
    </source>
</evidence>
<dbReference type="InterPro" id="IPR012373">
    <property type="entry name" value="Ferrdict_sens_TM"/>
</dbReference>
<dbReference type="Gene3D" id="2.60.120.1440">
    <property type="match status" value="1"/>
</dbReference>
<evidence type="ECO:0000259" key="3">
    <source>
        <dbReference type="Pfam" id="PF16344"/>
    </source>
</evidence>
<gene>
    <name evidence="4" type="ORF">H8B21_09060</name>
</gene>
<organism evidence="4 5">
    <name type="scientific">Sphingobacterium chuzhouense</name>
    <dbReference type="NCBI Taxonomy" id="1742264"/>
    <lineage>
        <taxon>Bacteria</taxon>
        <taxon>Pseudomonadati</taxon>
        <taxon>Bacteroidota</taxon>
        <taxon>Sphingobacteriia</taxon>
        <taxon>Sphingobacteriales</taxon>
        <taxon>Sphingobacteriaceae</taxon>
        <taxon>Sphingobacterium</taxon>
    </lineage>
</organism>
<evidence type="ECO:0000313" key="4">
    <source>
        <dbReference type="EMBL" id="MBD1421713.1"/>
    </source>
</evidence>
<dbReference type="Pfam" id="PF16344">
    <property type="entry name" value="FecR_C"/>
    <property type="match status" value="1"/>
</dbReference>
<dbReference type="Gene3D" id="3.55.50.30">
    <property type="match status" value="1"/>
</dbReference>
<dbReference type="InterPro" id="IPR032508">
    <property type="entry name" value="FecR_C"/>
</dbReference>
<keyword evidence="5" id="KW-1185">Reference proteome</keyword>
<protein>
    <submittedName>
        <fullName evidence="4">FecR domain-containing protein</fullName>
    </submittedName>
</protein>
<proteinExistence type="predicted"/>
<comment type="caution">
    <text evidence="4">The sequence shown here is derived from an EMBL/GenBank/DDBJ whole genome shotgun (WGS) entry which is preliminary data.</text>
</comment>
<feature type="transmembrane region" description="Helical" evidence="1">
    <location>
        <begin position="93"/>
        <end position="111"/>
    </location>
</feature>
<keyword evidence="1" id="KW-1133">Transmembrane helix</keyword>
<evidence type="ECO:0000313" key="5">
    <source>
        <dbReference type="Proteomes" id="UP000651112"/>
    </source>
</evidence>
<reference evidence="4 5" key="1">
    <citation type="submission" date="2020-08" db="EMBL/GenBank/DDBJ databases">
        <title>Sphingobacterium sp. DN00404 isolated from aquaculture water.</title>
        <authorList>
            <person name="Zhang M."/>
        </authorList>
    </citation>
    <scope>NUCLEOTIDE SEQUENCE [LARGE SCALE GENOMIC DNA]</scope>
    <source>
        <strain evidence="4 5">KCTC 42746</strain>
    </source>
</reference>
<dbReference type="PANTHER" id="PTHR30273">
    <property type="entry name" value="PERIPLASMIC SIGNAL SENSOR AND SIGMA FACTOR ACTIVATOR FECR-RELATED"/>
    <property type="match status" value="1"/>
</dbReference>
<sequence>MNNSRLQYLLTQYAKNNIEKAELRELLELIDKKNVEDVDNELDRLIAKYLDIDYKPEKFNPDNTLRKIRSTLTDRTTENNRDLISLKHRRYRIWWAAAILVGALLLFTVLFNRYQSDDLQGRTVVMENDIFLPDQAQVRLSLANGTVYNLMETDKSVLANEGIEIVGDEEGGILFVVRQTNNEGDLKTFTNPKGNTAKLRLTDGTTVLLNSGSSITYPSAFGLSERNVQITGELYFEVARDENKPFVVSAGNTAVKVLGTAFNVTANPAANGVYTTLVEGSVEVTSKQGKTVLVPGTQAVVNHQGNISIGDARMRDVLAWKEGYFSFNDYNIDQVMEQLERWYDIEELHIETRTDDLFVASIIRTRRLSELLEHLERISSYKFKIEGRRVTVMN</sequence>
<keyword evidence="1" id="KW-0472">Membrane</keyword>
<dbReference type="Proteomes" id="UP000651112">
    <property type="component" value="Unassembled WGS sequence"/>
</dbReference>
<feature type="domain" description="Protein FecR C-terminal" evidence="3">
    <location>
        <begin position="324"/>
        <end position="392"/>
    </location>
</feature>
<dbReference type="EMBL" id="JACNYL010000002">
    <property type="protein sequence ID" value="MBD1421713.1"/>
    <property type="molecule type" value="Genomic_DNA"/>
</dbReference>
<accession>A0ABR7XRE4</accession>
<evidence type="ECO:0000259" key="2">
    <source>
        <dbReference type="Pfam" id="PF04773"/>
    </source>
</evidence>